<dbReference type="EMBL" id="UPSH01000001">
    <property type="protein sequence ID" value="VBB18641.1"/>
    <property type="molecule type" value="Genomic_DNA"/>
</dbReference>
<organism evidence="1 2">
    <name type="scientific">Yasminevirus sp. GU-2018</name>
    <dbReference type="NCBI Taxonomy" id="2420051"/>
    <lineage>
        <taxon>Viruses</taxon>
        <taxon>Varidnaviria</taxon>
        <taxon>Bamfordvirae</taxon>
        <taxon>Nucleocytoviricota</taxon>
        <taxon>Megaviricetes</taxon>
        <taxon>Imitervirales</taxon>
        <taxon>Mimiviridae</taxon>
        <taxon>Klosneuvirinae</taxon>
        <taxon>Yasminevirus</taxon>
        <taxon>Yasminevirus saudimassiliense</taxon>
    </lineage>
</organism>
<reference evidence="1 2" key="1">
    <citation type="submission" date="2018-10" db="EMBL/GenBank/DDBJ databases">
        <authorList>
            <consortium name="IHU Genomes"/>
        </authorList>
    </citation>
    <scope>NUCLEOTIDE SEQUENCE [LARGE SCALE GENOMIC DNA]</scope>
    <source>
        <strain evidence="1 2">A1</strain>
    </source>
</reference>
<keyword evidence="2" id="KW-1185">Reference proteome</keyword>
<dbReference type="Proteomes" id="UP000594342">
    <property type="component" value="Unassembled WGS sequence"/>
</dbReference>
<comment type="caution">
    <text evidence="1">The sequence shown here is derived from an EMBL/GenBank/DDBJ whole genome shotgun (WGS) entry which is preliminary data.</text>
</comment>
<protein>
    <submittedName>
        <fullName evidence="1">Uncharacterized protein</fullName>
    </submittedName>
</protein>
<sequence length="233" mass="25624">MFNGSKDSNTYPLYLILSPKIIDMSFNFSEWCISCQEPIHITNDNDYVVPLYIDSNVVGDKGRVLVKAEREKVDKVYSVTPSVAQSKGVILLANKSSDSELITLKLENTSNGIPLLLVPNVRVKYNSDTKSVQVGAVQLYVKTKNSNGSTVYIEYQSEVTLLRGSVTKRATNVNATVVFVKISELQEDGTFLALSDDDKKQYLVDPTTTVTSGLVRLATNNGAINVKIDLTFG</sequence>
<name>A0A5K0UAL3_9VIRU</name>
<gene>
    <name evidence="1" type="ORF">YASMINEVIRUS_1143</name>
</gene>
<evidence type="ECO:0000313" key="1">
    <source>
        <dbReference type="EMBL" id="VBB18641.1"/>
    </source>
</evidence>
<accession>A0A5K0UAL3</accession>
<evidence type="ECO:0000313" key="2">
    <source>
        <dbReference type="Proteomes" id="UP000594342"/>
    </source>
</evidence>
<proteinExistence type="predicted"/>